<dbReference type="InterPro" id="IPR002654">
    <property type="entry name" value="Glyco_trans_25"/>
</dbReference>
<accession>A0A6C0K8B2</accession>
<dbReference type="InterPro" id="IPR042574">
    <property type="entry name" value="FucT_N_sf"/>
</dbReference>
<dbReference type="InterPro" id="IPR038577">
    <property type="entry name" value="GT10-like_C_sf"/>
</dbReference>
<dbReference type="InterPro" id="IPR041058">
    <property type="entry name" value="FucT_N"/>
</dbReference>
<dbReference type="GO" id="GO:0008417">
    <property type="term" value="F:fucosyltransferase activity"/>
    <property type="evidence" value="ECO:0007669"/>
    <property type="project" value="InterPro"/>
</dbReference>
<feature type="domain" description="RXYLT1 C-terminal" evidence="7">
    <location>
        <begin position="1484"/>
        <end position="1626"/>
    </location>
</feature>
<evidence type="ECO:0000256" key="1">
    <source>
        <dbReference type="ARBA" id="ARBA00008919"/>
    </source>
</evidence>
<name>A0A6C0K8B2_9ZZZZ</name>
<evidence type="ECO:0000256" key="2">
    <source>
        <dbReference type="ARBA" id="ARBA00022676"/>
    </source>
</evidence>
<protein>
    <submittedName>
        <fullName evidence="8">Uncharacterized protein</fullName>
    </submittedName>
</protein>
<dbReference type="Pfam" id="PF01755">
    <property type="entry name" value="Glyco_transf_25"/>
    <property type="match status" value="1"/>
</dbReference>
<reference evidence="8" key="1">
    <citation type="journal article" date="2020" name="Nature">
        <title>Giant virus diversity and host interactions through global metagenomics.</title>
        <authorList>
            <person name="Schulz F."/>
            <person name="Roux S."/>
            <person name="Paez-Espino D."/>
            <person name="Jungbluth S."/>
            <person name="Walsh D.A."/>
            <person name="Denef V.J."/>
            <person name="McMahon K.D."/>
            <person name="Konstantinidis K.T."/>
            <person name="Eloe-Fadrosh E.A."/>
            <person name="Kyrpides N.C."/>
            <person name="Woyke T."/>
        </authorList>
    </citation>
    <scope>NUCLEOTIDE SEQUENCE</scope>
    <source>
        <strain evidence="8">GVMAG-S-1101171-110</strain>
    </source>
</reference>
<dbReference type="InterPro" id="IPR001503">
    <property type="entry name" value="Glyco_trans_10"/>
</dbReference>
<dbReference type="GO" id="GO:0016020">
    <property type="term" value="C:membrane"/>
    <property type="evidence" value="ECO:0007669"/>
    <property type="project" value="InterPro"/>
</dbReference>
<evidence type="ECO:0000256" key="3">
    <source>
        <dbReference type="ARBA" id="ARBA00022679"/>
    </source>
</evidence>
<dbReference type="InterPro" id="IPR055270">
    <property type="entry name" value="Glyco_tran_10_C"/>
</dbReference>
<proteinExistence type="inferred from homology"/>
<dbReference type="InterPro" id="IPR021234">
    <property type="entry name" value="DUF2827"/>
</dbReference>
<dbReference type="PANTHER" id="PTHR11929">
    <property type="entry name" value="ALPHA- 1,3 -FUCOSYLTRANSFERASE"/>
    <property type="match status" value="1"/>
</dbReference>
<dbReference type="PANTHER" id="PTHR11929:SF194">
    <property type="entry name" value="ALPHA-(1,3)-FUCOSYLTRANSFERASE 10"/>
    <property type="match status" value="1"/>
</dbReference>
<dbReference type="InterPro" id="IPR057538">
    <property type="entry name" value="RXYLT1_C"/>
</dbReference>
<evidence type="ECO:0000259" key="4">
    <source>
        <dbReference type="Pfam" id="PF00852"/>
    </source>
</evidence>
<evidence type="ECO:0000259" key="7">
    <source>
        <dbReference type="Pfam" id="PF24785"/>
    </source>
</evidence>
<feature type="domain" description="Alpha-(1,3)-fucosyltransferase FucT N-terminal" evidence="6">
    <location>
        <begin position="422"/>
        <end position="526"/>
    </location>
</feature>
<keyword evidence="2" id="KW-0328">Glycosyltransferase</keyword>
<dbReference type="Pfam" id="PF18025">
    <property type="entry name" value="FucT_N"/>
    <property type="match status" value="1"/>
</dbReference>
<dbReference type="Pfam" id="PF24785">
    <property type="entry name" value="RXYLT1_C"/>
    <property type="match status" value="1"/>
</dbReference>
<dbReference type="Gene3D" id="3.40.50.11650">
    <property type="entry name" value="Glycosyl transferase family 10, N-terminal domain"/>
    <property type="match status" value="1"/>
</dbReference>
<evidence type="ECO:0000313" key="8">
    <source>
        <dbReference type="EMBL" id="QHU12374.1"/>
    </source>
</evidence>
<organism evidence="8">
    <name type="scientific">viral metagenome</name>
    <dbReference type="NCBI Taxonomy" id="1070528"/>
    <lineage>
        <taxon>unclassified sequences</taxon>
        <taxon>metagenomes</taxon>
        <taxon>organismal metagenomes</taxon>
    </lineage>
</organism>
<dbReference type="Pfam" id="PF10933">
    <property type="entry name" value="DUF2827"/>
    <property type="match status" value="1"/>
</dbReference>
<evidence type="ECO:0000259" key="6">
    <source>
        <dbReference type="Pfam" id="PF18025"/>
    </source>
</evidence>
<feature type="domain" description="Glycosyl transferase family 25" evidence="5">
    <location>
        <begin position="1040"/>
        <end position="1217"/>
    </location>
</feature>
<keyword evidence="3" id="KW-0808">Transferase</keyword>
<sequence>MKVGITTDLRFSMFSAGHANACFSVAKIFQAINAEVIFIHKQEGSDWWEDVEEFKADAPKRVLLSDFLNSGEVLDLLVELTFMLNPSDRTAIAKKSIWYNRKPSLFSDIEATVYGNKPESRNLEGLSSIWLADIFTCDDDIDYLQSLYPSIPVTKVPWIWTPDIVECHRAKTKSPVWPQAYEFLEKNTPWNLHITETNTTNCSSCTLPLTTLRELLHKNKENIHINRITIHNMDILKDNKFFNENILKHTSVPDISYNLIGRQRIIDWVHDPHSFILSHNRFVPLKMANLEAVWVGIPVIHNSEILRDFGLGLETTFYPNNSITGAVEAIRRLLDTPLSVGYSSKLDTLSELRKKIIERFYPLAKIQGWIEALTKVMNMAAPKPVTPAVTQAVTQSVTQAVTPAVTPVLTQSVSQPGTFSVLFTDMWDQFNESYNMFTLAIQTGLKSKDIKVAGYSKETIGSQKPDIVIFGPFGEDWKTLPAEWPKVHFTGENTDPNKDPSVKLNIGYKLPDISDNSYIRMPLWMFEVDWFGADHALLKNPLPLPIDTCTKANPDDYSKRSKFCAFIVTNPKNTVRNDAFKTLNKYKPVDSAGRLYNNMGDIIFAGLGGGGGEMKKHTFLKDYRFCIAYENQASPGYTTEKLLHAKAAGCVPIYWGDSKVGRDFSEKGFINANGCKSESELIELVDAVESNPAKWRELVSVPALSTYSRDLVRRTFSEMVRRILVCSGKESLTTDLPSFLGAKTTAEADAMRLERGHSTPIVVVTAPSIPLSNEKPLCVTGATQRFWPFVLMWLNAMKSHNMPTRVYVGADVTDSSLSLTKDKYKTTEFIRYPTETPHGFSDYWAAKHFAWKLWIFHTLVNDESLKGRTIYYTDSGSVTLRLPTEWLSSCQTNGLTFLEDDTQINRHWCNEDFCDILKVTEEEKAAQQIWAGGCAFVAGHPLPTRVFQKAYKMSQDPDIIIGDKFTGVGPDGKPYGHRHDQSILSILRLRENVPSFPLNKVHGTESARSTFYSGQCIYVHRGNFKSHIPFLKLDGIDDGFFINLDRREDRKQAFLNEHPYFRGNVRRLPAYDGRKLQLTPSLTRLFKTNDFFWKKAVMGCALSHMKLWNLLTSEPPEMQTYLIMEDDARLAPGWQEAWNTAYKSLPSNWDCVYLGGILPPNREAFANTLERVGPCLARVAPNKIFGQKEPNTYFHFCAYAYVLSRRGAEKILKSILEKDGYWTSADHMICNRVDEMNLFVLDPMVAGASQDDDPVYKTAQFNDFNRIDAFDSDLWNNDERFSPEEIQQHLMKDPPLQIGAPIMELDRALVVASTTSTISTTSTTSTTSTIVVPKKKGLRFLSLDTCKLSHSTLYESKWLEDIFQKDFIIEQVAYGTNLDEYEDIVLVLIKPLWSEQLAWLSSVKASGRTFKILHLSDEHLSDPIDFYMWPEVTGVLRFYSRPDLPSDPKIMVIPLGYHWQFKGNRDVPHLSTPELPFRENMWAFAGTNWNNRANDMANDMQILQAIEPHYLKWFNDWKDPKQLKEEEYICMMLNTKFVPCPGGQNPETYRFYEALECGCVPFFIDSPQTQSWLKLLHGEVPFLKLESWGHAAGLLQHFQQNPEQMESYRRNVLMGWAKFKMGLKERVRMWCSSIKS</sequence>
<dbReference type="Gene3D" id="3.40.50.11660">
    <property type="entry name" value="Glycosyl transferase family 10, C-terminal domain"/>
    <property type="match status" value="1"/>
</dbReference>
<feature type="domain" description="Fucosyltransferase C-terminal" evidence="4">
    <location>
        <begin position="558"/>
        <end position="697"/>
    </location>
</feature>
<dbReference type="EMBL" id="MN740799">
    <property type="protein sequence ID" value="QHU12374.1"/>
    <property type="molecule type" value="Genomic_DNA"/>
</dbReference>
<comment type="similarity">
    <text evidence="1">Belongs to the glycosyltransferase 10 family.</text>
</comment>
<dbReference type="Pfam" id="PF00852">
    <property type="entry name" value="Glyco_transf_10"/>
    <property type="match status" value="1"/>
</dbReference>
<dbReference type="SUPFAM" id="SSF53756">
    <property type="entry name" value="UDP-Glycosyltransferase/glycogen phosphorylase"/>
    <property type="match status" value="1"/>
</dbReference>
<evidence type="ECO:0000259" key="5">
    <source>
        <dbReference type="Pfam" id="PF01755"/>
    </source>
</evidence>